<dbReference type="OMA" id="YPPAYNM"/>
<dbReference type="STRING" id="402676.B6K706"/>
<dbReference type="RefSeq" id="XP_002175603.1">
    <property type="nucleotide sequence ID" value="XM_002175567.2"/>
</dbReference>
<dbReference type="GO" id="GO:0051456">
    <property type="term" value="P:attachment of meiotic spindle microtubules to meiosis II kinetochore"/>
    <property type="evidence" value="ECO:0007669"/>
    <property type="project" value="EnsemblFungi"/>
</dbReference>
<keyword evidence="5" id="KW-0131">Cell cycle</keyword>
<proteinExistence type="predicted"/>
<dbReference type="GO" id="GO:0003677">
    <property type="term" value="F:DNA binding"/>
    <property type="evidence" value="ECO:0007669"/>
    <property type="project" value="EnsemblFungi"/>
</dbReference>
<dbReference type="AlphaFoldDB" id="B6K706"/>
<dbReference type="InterPro" id="IPR016024">
    <property type="entry name" value="ARM-type_fold"/>
</dbReference>
<evidence type="ECO:0000256" key="6">
    <source>
        <dbReference type="SAM" id="MobiDB-lite"/>
    </source>
</evidence>
<keyword evidence="3" id="KW-0498">Mitosis</keyword>
<dbReference type="GO" id="GO:0051301">
    <property type="term" value="P:cell division"/>
    <property type="evidence" value="ECO:0007669"/>
    <property type="project" value="UniProtKB-KW"/>
</dbReference>
<dbReference type="InterPro" id="IPR011989">
    <property type="entry name" value="ARM-like"/>
</dbReference>
<evidence type="ECO:0000313" key="8">
    <source>
        <dbReference type="JaponicusDB" id="SJAG_04508"/>
    </source>
</evidence>
<dbReference type="GO" id="GO:0000785">
    <property type="term" value="C:chromatin"/>
    <property type="evidence" value="ECO:0000318"/>
    <property type="project" value="GO_Central"/>
</dbReference>
<dbReference type="EMBL" id="KE651168">
    <property type="protein sequence ID" value="EEB09310.1"/>
    <property type="molecule type" value="Genomic_DNA"/>
</dbReference>
<dbReference type="InterPro" id="IPR039776">
    <property type="entry name" value="Pds5"/>
</dbReference>
<feature type="compositionally biased region" description="Polar residues" evidence="6">
    <location>
        <begin position="1159"/>
        <end position="1172"/>
    </location>
</feature>
<evidence type="ECO:0000313" key="9">
    <source>
        <dbReference type="Proteomes" id="UP000001744"/>
    </source>
</evidence>
<dbReference type="HOGENOM" id="CLU_002562_1_0_1"/>
<dbReference type="GO" id="GO:0099115">
    <property type="term" value="C:chromosome, subtelomeric region"/>
    <property type="evidence" value="ECO:0007669"/>
    <property type="project" value="EnsemblFungi"/>
</dbReference>
<dbReference type="GO" id="GO:0005721">
    <property type="term" value="C:pericentric heterochromatin"/>
    <property type="evidence" value="ECO:0007669"/>
    <property type="project" value="EnsemblFungi"/>
</dbReference>
<reference evidence="7 9" key="1">
    <citation type="journal article" date="2011" name="Science">
        <title>Comparative functional genomics of the fission yeasts.</title>
        <authorList>
            <person name="Rhind N."/>
            <person name="Chen Z."/>
            <person name="Yassour M."/>
            <person name="Thompson D.A."/>
            <person name="Haas B.J."/>
            <person name="Habib N."/>
            <person name="Wapinski I."/>
            <person name="Roy S."/>
            <person name="Lin M.F."/>
            <person name="Heiman D.I."/>
            <person name="Young S.K."/>
            <person name="Furuya K."/>
            <person name="Guo Y."/>
            <person name="Pidoux A."/>
            <person name="Chen H.M."/>
            <person name="Robbertse B."/>
            <person name="Goldberg J.M."/>
            <person name="Aoki K."/>
            <person name="Bayne E.H."/>
            <person name="Berlin A.M."/>
            <person name="Desjardins C.A."/>
            <person name="Dobbs E."/>
            <person name="Dukaj L."/>
            <person name="Fan L."/>
            <person name="FitzGerald M.G."/>
            <person name="French C."/>
            <person name="Gujja S."/>
            <person name="Hansen K."/>
            <person name="Keifenheim D."/>
            <person name="Levin J.Z."/>
            <person name="Mosher R.A."/>
            <person name="Mueller C.A."/>
            <person name="Pfiffner J."/>
            <person name="Priest M."/>
            <person name="Russ C."/>
            <person name="Smialowska A."/>
            <person name="Swoboda P."/>
            <person name="Sykes S.M."/>
            <person name="Vaughn M."/>
            <person name="Vengrova S."/>
            <person name="Yoder R."/>
            <person name="Zeng Q."/>
            <person name="Allshire R."/>
            <person name="Baulcombe D."/>
            <person name="Birren B.W."/>
            <person name="Brown W."/>
            <person name="Ekwall K."/>
            <person name="Kellis M."/>
            <person name="Leatherwood J."/>
            <person name="Levin H."/>
            <person name="Margalit H."/>
            <person name="Martienssen R."/>
            <person name="Nieduszynski C.A."/>
            <person name="Spatafora J.W."/>
            <person name="Friedman N."/>
            <person name="Dalgaard J.Z."/>
            <person name="Baumann P."/>
            <person name="Niki H."/>
            <person name="Regev A."/>
            <person name="Nusbaum C."/>
        </authorList>
    </citation>
    <scope>NUCLEOTIDE SEQUENCE [LARGE SCALE GENOMIC DNA]</scope>
    <source>
        <strain evidence="9">yFS275 / FY16936</strain>
    </source>
</reference>
<dbReference type="JaponicusDB" id="SJAG_04508">
    <property type="gene designation" value="pds5"/>
</dbReference>
<dbReference type="OrthoDB" id="200660at2759"/>
<keyword evidence="4" id="KW-0539">Nucleus</keyword>
<dbReference type="CDD" id="cd19953">
    <property type="entry name" value="PDS5"/>
    <property type="match status" value="1"/>
</dbReference>
<organism evidence="7 9">
    <name type="scientific">Schizosaccharomyces japonicus (strain yFS275 / FY16936)</name>
    <name type="common">Fission yeast</name>
    <dbReference type="NCBI Taxonomy" id="402676"/>
    <lineage>
        <taxon>Eukaryota</taxon>
        <taxon>Fungi</taxon>
        <taxon>Dikarya</taxon>
        <taxon>Ascomycota</taxon>
        <taxon>Taphrinomycotina</taxon>
        <taxon>Schizosaccharomycetes</taxon>
        <taxon>Schizosaccharomycetales</taxon>
        <taxon>Schizosaccharomycetaceae</taxon>
        <taxon>Schizosaccharomyces</taxon>
    </lineage>
</organism>
<dbReference type="PANTHER" id="PTHR12663:SF0">
    <property type="entry name" value="PRECOCIOUS DISSOCIATION OF SISTERS 5, ISOFORM A"/>
    <property type="match status" value="1"/>
</dbReference>
<dbReference type="GO" id="GO:0140670">
    <property type="term" value="F:cohesin unloader activity"/>
    <property type="evidence" value="ECO:0000318"/>
    <property type="project" value="GO_Central"/>
</dbReference>
<dbReference type="GO" id="GO:0031934">
    <property type="term" value="C:mating-type region heterochromatin"/>
    <property type="evidence" value="ECO:0007669"/>
    <property type="project" value="EnsemblFungi"/>
</dbReference>
<dbReference type="Proteomes" id="UP000001744">
    <property type="component" value="Unassembled WGS sequence"/>
</dbReference>
<sequence length="1213" mass="138988">MSSQQNAQILDFGEEIVPTHANRIGTSELLSRLQRLLSKLVEMDQDFAERDSILSVAHSLVHKNLLSHKDKSVRAYVCCCIVEVLRLCAPDAPYTISQLEKAFETIIKLLPGLEDPESVYYPQLYHILESLSVVKSAVLIVDFPAAETFLTSLFRLFFDLARKGISKNIEVYMLDILQQLINEASIIPPAVVNTLLAQLVSGTSVQSFVGPSENSKRGGGFQLARNILHECSNRLQRYISQYFSEIILETKDILPEENVPREFVAAHNLALELWTYAPSTLLNVVPQLENELLAEHSSIRLLAVETVRLMIKIHTLWSDYPQVWNAFLGRVNDKLVEIRTACTQGLINAALNPLASQDIIQLIMQLYEVKLADTDERVRVSAIEALGSLPYETLRLTVPVHALKLSADRLRDRKYSVRTKAIQTLSALYNASFAEQISGDDFSRQACSWIPSSLLNVFYVNDEPTNAAAELSFFEVILNALSLDTSARVSRILYVVQCLDDQSLRVFYMLLQRQSKYMVLLSRFIDCCVDYNGSVMDTDEEIKTKRLTQVIELLSSKSPNQKQMEQDLWKFAKLNDRQCYKTFRETINLQNSFEDIHKFMKHLLKRLKQRSPSIVDSLRLLLFRSAPLIINKTNVSELIRNMHNDTVRKSCESLLQQVSSLFPDIYETALKDIKEMILQNQSSVSPETLKTVSQYCLRKKSFDLGHEVLAILEKLCFEGTDTQAKYSAVILTTVQDATYQERMRDKLLDNLTYSDKTPTVLASLSKYLLIKGNLLLSHEERITEFLVKNVIRAHVSDPNITNTPDDVWLQFSELDYHIRSKVLALKCLTNMLTYNKNKDDREQRAAPILKLLSVILLTNGDMDPEHSTPYIHAAWLRLSAARFLLKLAVLPEFEPLVTFQTFLHLCLLCQDSIYEVRQEFVRRLQKLLQFDRLPARFHAAIFLLAHDPEAEFLGKVRTWAKSRSLYLRKHKNYINEYVLTYLIHLLAHHPDLNIESTESLLSFLKYFEFYLDVVMFADNVSLLYHLAQRVKQYRDTISETSDAIYYLSELARIAIFVRANVFGWAIPSFPKQIRLPHEIYKVIEVPDEKKITQGKTFLSSEIEQQVEQIVKANIRSNHHTAALKRSKPALSGTPKKRSTRTSRARGRTTARSVPKRKQSQQLKNALVSSPTRKSLRTRNRLINYQESPSENEEIEDVESSESEEQEGISSAEE</sequence>
<feature type="region of interest" description="Disordered" evidence="6">
    <location>
        <begin position="1118"/>
        <end position="1213"/>
    </location>
</feature>
<dbReference type="GO" id="GO:0005634">
    <property type="term" value="C:nucleus"/>
    <property type="evidence" value="ECO:0000318"/>
    <property type="project" value="GO_Central"/>
</dbReference>
<dbReference type="GO" id="GO:0140463">
    <property type="term" value="F:chromatin-protein adaptor activity"/>
    <property type="evidence" value="ECO:0007669"/>
    <property type="project" value="EnsemblFungi"/>
</dbReference>
<evidence type="ECO:0000256" key="1">
    <source>
        <dbReference type="ARBA" id="ARBA00004123"/>
    </source>
</evidence>
<dbReference type="SUPFAM" id="SSF48371">
    <property type="entry name" value="ARM repeat"/>
    <property type="match status" value="1"/>
</dbReference>
<dbReference type="GO" id="GO:0007064">
    <property type="term" value="P:mitotic sister chromatid cohesion"/>
    <property type="evidence" value="ECO:0000318"/>
    <property type="project" value="GO_Central"/>
</dbReference>
<evidence type="ECO:0000256" key="2">
    <source>
        <dbReference type="ARBA" id="ARBA00022618"/>
    </source>
</evidence>
<dbReference type="VEuPathDB" id="FungiDB:SJAG_04508"/>
<feature type="compositionally biased region" description="Acidic residues" evidence="6">
    <location>
        <begin position="1189"/>
        <end position="1213"/>
    </location>
</feature>
<feature type="compositionally biased region" description="Basic residues" evidence="6">
    <location>
        <begin position="1118"/>
        <end position="1127"/>
    </location>
</feature>
<dbReference type="GO" id="GO:0000228">
    <property type="term" value="C:nuclear chromosome"/>
    <property type="evidence" value="ECO:0007669"/>
    <property type="project" value="EnsemblFungi"/>
</dbReference>
<evidence type="ECO:0000313" key="7">
    <source>
        <dbReference type="EMBL" id="EEB09310.1"/>
    </source>
</evidence>
<evidence type="ECO:0000256" key="3">
    <source>
        <dbReference type="ARBA" id="ARBA00022776"/>
    </source>
</evidence>
<comment type="subcellular location">
    <subcellularLocation>
        <location evidence="1">Nucleus</location>
    </subcellularLocation>
</comment>
<gene>
    <name evidence="8" type="primary">pds5</name>
    <name evidence="7" type="ORF">SJAG_04508</name>
</gene>
<feature type="compositionally biased region" description="Basic residues" evidence="6">
    <location>
        <begin position="1134"/>
        <end position="1158"/>
    </location>
</feature>
<evidence type="ECO:0000256" key="5">
    <source>
        <dbReference type="ARBA" id="ARBA00023306"/>
    </source>
</evidence>
<keyword evidence="9" id="KW-1185">Reference proteome</keyword>
<dbReference type="GeneID" id="7051866"/>
<accession>B6K706</accession>
<protein>
    <submittedName>
        <fullName evidence="7">Cohesin-associated protein Pds5</fullName>
    </submittedName>
</protein>
<keyword evidence="2" id="KW-0132">Cell division</keyword>
<evidence type="ECO:0000256" key="4">
    <source>
        <dbReference type="ARBA" id="ARBA00023242"/>
    </source>
</evidence>
<dbReference type="eggNOG" id="KOG1525">
    <property type="taxonomic scope" value="Eukaryota"/>
</dbReference>
<dbReference type="Gene3D" id="1.25.10.10">
    <property type="entry name" value="Leucine-rich Repeat Variant"/>
    <property type="match status" value="1"/>
</dbReference>
<name>B6K706_SCHJY</name>
<dbReference type="Pfam" id="PF20168">
    <property type="entry name" value="PDS5"/>
    <property type="match status" value="1"/>
</dbReference>
<dbReference type="PANTHER" id="PTHR12663">
    <property type="entry name" value="ANDROGEN INDUCED INHIBITOR OF PROLIFERATION AS3 / PDS5-RELATED"/>
    <property type="match status" value="1"/>
</dbReference>